<evidence type="ECO:0000259" key="1">
    <source>
        <dbReference type="Pfam" id="PF01548"/>
    </source>
</evidence>
<feature type="domain" description="Transposase IS110-like N-terminal" evidence="1">
    <location>
        <begin position="7"/>
        <end position="169"/>
    </location>
</feature>
<gene>
    <name evidence="3" type="ORF">M5X19_19850</name>
</gene>
<evidence type="ECO:0000313" key="4">
    <source>
        <dbReference type="Proteomes" id="UP001527099"/>
    </source>
</evidence>
<dbReference type="Proteomes" id="UP001527099">
    <property type="component" value="Unassembled WGS sequence"/>
</dbReference>
<dbReference type="Pfam" id="PF01548">
    <property type="entry name" value="DEDD_Tnp_IS110"/>
    <property type="match status" value="1"/>
</dbReference>
<evidence type="ECO:0000259" key="2">
    <source>
        <dbReference type="Pfam" id="PF02371"/>
    </source>
</evidence>
<dbReference type="InterPro" id="IPR003346">
    <property type="entry name" value="Transposase_20"/>
</dbReference>
<name>A0ABT4GG60_9BACL</name>
<dbReference type="NCBIfam" id="NF033542">
    <property type="entry name" value="transpos_IS110"/>
    <property type="match status" value="1"/>
</dbReference>
<feature type="domain" description="Transposase IS116/IS110/IS902 C-terminal" evidence="2">
    <location>
        <begin position="284"/>
        <end position="369"/>
    </location>
</feature>
<evidence type="ECO:0000313" key="3">
    <source>
        <dbReference type="EMBL" id="MCY9695136.1"/>
    </source>
</evidence>
<keyword evidence="4" id="KW-1185">Reference proteome</keyword>
<dbReference type="RefSeq" id="WP_268616595.1">
    <property type="nucleotide sequence ID" value="NZ_JAMDMW010000067.1"/>
</dbReference>
<dbReference type="InterPro" id="IPR002525">
    <property type="entry name" value="Transp_IS110-like_N"/>
</dbReference>
<dbReference type="PANTHER" id="PTHR33055:SF15">
    <property type="entry name" value="TRANSPOSASE-RELATED"/>
    <property type="match status" value="1"/>
</dbReference>
<organism evidence="3 4">
    <name type="scientific">Paenibacillus alginolyticus</name>
    <dbReference type="NCBI Taxonomy" id="59839"/>
    <lineage>
        <taxon>Bacteria</taxon>
        <taxon>Bacillati</taxon>
        <taxon>Bacillota</taxon>
        <taxon>Bacilli</taxon>
        <taxon>Bacillales</taxon>
        <taxon>Paenibacillaceae</taxon>
        <taxon>Paenibacillus</taxon>
    </lineage>
</organism>
<accession>A0ABT4GG60</accession>
<dbReference type="PANTHER" id="PTHR33055">
    <property type="entry name" value="TRANSPOSASE FOR INSERTION SEQUENCE ELEMENT IS1111A"/>
    <property type="match status" value="1"/>
</dbReference>
<dbReference type="EMBL" id="JAMDMX010000062">
    <property type="protein sequence ID" value="MCY9695136.1"/>
    <property type="molecule type" value="Genomic_DNA"/>
</dbReference>
<reference evidence="3 4" key="1">
    <citation type="submission" date="2022-05" db="EMBL/GenBank/DDBJ databases">
        <title>Genome Sequencing of Bee-Associated Microbes.</title>
        <authorList>
            <person name="Dunlap C."/>
        </authorList>
    </citation>
    <scope>NUCLEOTIDE SEQUENCE [LARGE SCALE GENOMIC DNA]</scope>
    <source>
        <strain evidence="3 4">NRRL B-14421</strain>
    </source>
</reference>
<dbReference type="Pfam" id="PF02371">
    <property type="entry name" value="Transposase_20"/>
    <property type="match status" value="1"/>
</dbReference>
<proteinExistence type="predicted"/>
<comment type="caution">
    <text evidence="3">The sequence shown here is derived from an EMBL/GenBank/DDBJ whole genome shotgun (WGS) entry which is preliminary data.</text>
</comment>
<sequence>MPHILFVGIDVSSKNNVVCCLPEGDGAKSLSRFTVSNDEPGVMMLCERILLLMQKHKLTHIRFGLEATGCYSSHLARYLESVLSFAPFEHSVYVFNPSLIKVFKKTHFLDAPKNDRVDAWFIAAKLRSGHLPRAFTWSESLAALQRLTRTRYHIVQTLTRETNFLLTNLFLKFSSYSSGPFGKKTSATSLAVIQEFASVEDIVNMSIDNLMAFIAECGKNRFENPQEVAQALQKAARSSYRLPKAMADAVNLAMASNIRIIRSLQEQANSLKKAIEEHLATIPQTLTSVPGIATIFAAGLISEIGDISRFPNQMALAKYGGLAWTENQSGDFKGVESRLIKSGNRYLKYYLIEAAKSVQVHDTVFAQYYSLKKAEPAKYAEKRALALTARKLVRLVDYLLRTNRLYEPKEVIRQQK</sequence>
<dbReference type="InterPro" id="IPR047650">
    <property type="entry name" value="Transpos_IS110"/>
</dbReference>
<protein>
    <submittedName>
        <fullName evidence="3">IS110 family transposase</fullName>
    </submittedName>
</protein>